<gene>
    <name evidence="1" type="ORF">SAMN05660653_00915</name>
</gene>
<name>A0A1G6BD64_9BACT</name>
<dbReference type="AlphaFoldDB" id="A0A1G6BD64"/>
<dbReference type="STRING" id="617002.SAMN05660653_00915"/>
<dbReference type="CDD" id="cd00761">
    <property type="entry name" value="Glyco_tranf_GTA_type"/>
    <property type="match status" value="1"/>
</dbReference>
<dbReference type="SUPFAM" id="SSF53448">
    <property type="entry name" value="Nucleotide-diphospho-sugar transferases"/>
    <property type="match status" value="1"/>
</dbReference>
<protein>
    <recommendedName>
        <fullName evidence="3">Glycosyl transferase family 2</fullName>
    </recommendedName>
</protein>
<accession>A0A1G6BD64</accession>
<dbReference type="InterPro" id="IPR029044">
    <property type="entry name" value="Nucleotide-diphossugar_trans"/>
</dbReference>
<dbReference type="RefSeq" id="WP_208596564.1">
    <property type="nucleotide sequence ID" value="NZ_FMXO01000004.1"/>
</dbReference>
<reference evidence="1 2" key="1">
    <citation type="submission" date="2016-10" db="EMBL/GenBank/DDBJ databases">
        <authorList>
            <person name="de Groot N.N."/>
        </authorList>
    </citation>
    <scope>NUCLEOTIDE SEQUENCE [LARGE SCALE GENOMIC DNA]</scope>
    <source>
        <strain evidence="1 2">ASO4-2</strain>
    </source>
</reference>
<evidence type="ECO:0000313" key="1">
    <source>
        <dbReference type="EMBL" id="SDB18561.1"/>
    </source>
</evidence>
<evidence type="ECO:0008006" key="3">
    <source>
        <dbReference type="Google" id="ProtNLM"/>
    </source>
</evidence>
<dbReference type="Proteomes" id="UP000198771">
    <property type="component" value="Unassembled WGS sequence"/>
</dbReference>
<proteinExistence type="predicted"/>
<organism evidence="1 2">
    <name type="scientific">Desulfonatronum thiosulfatophilum</name>
    <dbReference type="NCBI Taxonomy" id="617002"/>
    <lineage>
        <taxon>Bacteria</taxon>
        <taxon>Pseudomonadati</taxon>
        <taxon>Thermodesulfobacteriota</taxon>
        <taxon>Desulfovibrionia</taxon>
        <taxon>Desulfovibrionales</taxon>
        <taxon>Desulfonatronaceae</taxon>
        <taxon>Desulfonatronum</taxon>
    </lineage>
</organism>
<dbReference type="Gene3D" id="3.90.550.10">
    <property type="entry name" value="Spore Coat Polysaccharide Biosynthesis Protein SpsA, Chain A"/>
    <property type="match status" value="1"/>
</dbReference>
<keyword evidence="2" id="KW-1185">Reference proteome</keyword>
<evidence type="ECO:0000313" key="2">
    <source>
        <dbReference type="Proteomes" id="UP000198771"/>
    </source>
</evidence>
<dbReference type="EMBL" id="FMXO01000004">
    <property type="protein sequence ID" value="SDB18561.1"/>
    <property type="molecule type" value="Genomic_DNA"/>
</dbReference>
<sequence length="273" mass="33112">MDKSHIGLTYVTHYYLDQKRPDSVLDLFRRYQGYAPEILDRIQFVVVDDCSPLRFSLPDLDLNLTWLRITDDIPWNQGGARNLGVVYAASDKVLLTDIDHEFPEPTLTYMLRMRECGRDFFKIYRTDPATGQMRHGHSNTFLLSRARFLRLYGYDEEFCGHYGAEDYRFVKFQKYHGSRQRYLPRKYRCIPRIDVNREESYHSLERDLSHNTPIDFRKEYEMKQYGGDAGHSRLFLRFRWEILMDRSRTVRMKRKKNPFWQKAWYWRWLVGER</sequence>